<dbReference type="PROSITE" id="PS51419">
    <property type="entry name" value="RAB"/>
    <property type="match status" value="1"/>
</dbReference>
<dbReference type="AlphaFoldDB" id="A0A7I8W8C5"/>
<dbReference type="InterPro" id="IPR001806">
    <property type="entry name" value="Small_GTPase"/>
</dbReference>
<dbReference type="Pfam" id="PF00071">
    <property type="entry name" value="Ras"/>
    <property type="match status" value="1"/>
</dbReference>
<evidence type="ECO:0000256" key="1">
    <source>
        <dbReference type="ARBA" id="ARBA00008344"/>
    </source>
</evidence>
<name>A0A7I8W8C5_9ANNE</name>
<dbReference type="PRINTS" id="PR00449">
    <property type="entry name" value="RASTRNSFRMNG"/>
</dbReference>
<dbReference type="GO" id="GO:0005525">
    <property type="term" value="F:GTP binding"/>
    <property type="evidence" value="ECO:0007669"/>
    <property type="project" value="InterPro"/>
</dbReference>
<comment type="catalytic activity">
    <reaction evidence="4">
        <text>GTP + H2O = GDP + phosphate + H(+)</text>
        <dbReference type="Rhea" id="RHEA:19669"/>
        <dbReference type="ChEBI" id="CHEBI:15377"/>
        <dbReference type="ChEBI" id="CHEBI:15378"/>
        <dbReference type="ChEBI" id="CHEBI:37565"/>
        <dbReference type="ChEBI" id="CHEBI:43474"/>
        <dbReference type="ChEBI" id="CHEBI:58189"/>
        <dbReference type="EC" id="3.6.5.2"/>
    </reaction>
</comment>
<dbReference type="EMBL" id="CAJFCJ010000020">
    <property type="protein sequence ID" value="CAD5124306.1"/>
    <property type="molecule type" value="Genomic_DNA"/>
</dbReference>
<comment type="similarity">
    <text evidence="1">Belongs to the small GTPase superfamily. Ras family.</text>
</comment>
<evidence type="ECO:0000313" key="5">
    <source>
        <dbReference type="EMBL" id="CAD5124306.1"/>
    </source>
</evidence>
<dbReference type="OrthoDB" id="18798at2759"/>
<protein>
    <recommendedName>
        <fullName evidence="2">small monomeric GTPase</fullName>
        <ecNumber evidence="2">3.6.5.2</ecNumber>
    </recommendedName>
</protein>
<dbReference type="EC" id="3.6.5.2" evidence="2"/>
<evidence type="ECO:0000256" key="4">
    <source>
        <dbReference type="ARBA" id="ARBA00048098"/>
    </source>
</evidence>
<dbReference type="Gene3D" id="3.40.50.300">
    <property type="entry name" value="P-loop containing nucleotide triphosphate hydrolases"/>
    <property type="match status" value="1"/>
</dbReference>
<dbReference type="NCBIfam" id="TIGR00231">
    <property type="entry name" value="small_GTP"/>
    <property type="match status" value="1"/>
</dbReference>
<dbReference type="PROSITE" id="PS51421">
    <property type="entry name" value="RAS"/>
    <property type="match status" value="1"/>
</dbReference>
<evidence type="ECO:0000256" key="3">
    <source>
        <dbReference type="ARBA" id="ARBA00022801"/>
    </source>
</evidence>
<dbReference type="InterPro" id="IPR005225">
    <property type="entry name" value="Small_GTP-bd"/>
</dbReference>
<comment type="caution">
    <text evidence="5">The sequence shown here is derived from an EMBL/GenBank/DDBJ whole genome shotgun (WGS) entry which is preliminary data.</text>
</comment>
<dbReference type="Proteomes" id="UP000549394">
    <property type="component" value="Unassembled WGS sequence"/>
</dbReference>
<evidence type="ECO:0000313" key="6">
    <source>
        <dbReference type="Proteomes" id="UP000549394"/>
    </source>
</evidence>
<keyword evidence="6" id="KW-1185">Reference proteome</keyword>
<dbReference type="SMART" id="SM00175">
    <property type="entry name" value="RAB"/>
    <property type="match status" value="1"/>
</dbReference>
<evidence type="ECO:0000256" key="2">
    <source>
        <dbReference type="ARBA" id="ARBA00011984"/>
    </source>
</evidence>
<dbReference type="InterPro" id="IPR027417">
    <property type="entry name" value="P-loop_NTPase"/>
</dbReference>
<reference evidence="5 6" key="1">
    <citation type="submission" date="2020-08" db="EMBL/GenBank/DDBJ databases">
        <authorList>
            <person name="Hejnol A."/>
        </authorList>
    </citation>
    <scope>NUCLEOTIDE SEQUENCE [LARGE SCALE GENOMIC DNA]</scope>
</reference>
<dbReference type="GO" id="GO:0003925">
    <property type="term" value="F:G protein activity"/>
    <property type="evidence" value="ECO:0007669"/>
    <property type="project" value="UniProtKB-EC"/>
</dbReference>
<dbReference type="InterPro" id="IPR051065">
    <property type="entry name" value="Ras-related_GTPase"/>
</dbReference>
<proteinExistence type="inferred from homology"/>
<organism evidence="5 6">
    <name type="scientific">Dimorphilus gyrociliatus</name>
    <dbReference type="NCBI Taxonomy" id="2664684"/>
    <lineage>
        <taxon>Eukaryota</taxon>
        <taxon>Metazoa</taxon>
        <taxon>Spiralia</taxon>
        <taxon>Lophotrochozoa</taxon>
        <taxon>Annelida</taxon>
        <taxon>Polychaeta</taxon>
        <taxon>Polychaeta incertae sedis</taxon>
        <taxon>Dinophilidae</taxon>
        <taxon>Dimorphilus</taxon>
    </lineage>
</organism>
<sequence>MNQKKHKDASYQPSCNVAILGAVGVGKSALVVKYLSKRFITEYDPKHEGTYNRQEVINNQEITIRVMDTFDEEECTNSERYLDWADAYVVVYSITDRKSLASSQAYLDIVSHTQCPVTLVGNKADLEFDRNVARQSGERTAKEYSCTSFFEVSACDQYSSVAQVFKSVAEASINLKNIRIQEDTERRHISPSFRIFNKSFKNLIFN</sequence>
<accession>A0A7I8W8C5</accession>
<dbReference type="PANTHER" id="PTHR45704">
    <property type="entry name" value="RAS-LIKE FAMILY MEMBER 11"/>
    <property type="match status" value="1"/>
</dbReference>
<gene>
    <name evidence="5" type="ORF">DGYR_LOCUS11870</name>
</gene>
<dbReference type="SUPFAM" id="SSF52540">
    <property type="entry name" value="P-loop containing nucleoside triphosphate hydrolases"/>
    <property type="match status" value="1"/>
</dbReference>
<dbReference type="SMART" id="SM00174">
    <property type="entry name" value="RHO"/>
    <property type="match status" value="1"/>
</dbReference>
<keyword evidence="3" id="KW-0378">Hydrolase</keyword>
<dbReference type="SMART" id="SM00173">
    <property type="entry name" value="RAS"/>
    <property type="match status" value="1"/>
</dbReference>